<name>A0A2P2LC42_RHIMU</name>
<dbReference type="EMBL" id="GGEC01035006">
    <property type="protein sequence ID" value="MBX15490.1"/>
    <property type="molecule type" value="Transcribed_RNA"/>
</dbReference>
<evidence type="ECO:0000313" key="1">
    <source>
        <dbReference type="EMBL" id="MBX15490.1"/>
    </source>
</evidence>
<proteinExistence type="predicted"/>
<reference evidence="1" key="1">
    <citation type="submission" date="2018-02" db="EMBL/GenBank/DDBJ databases">
        <title>Rhizophora mucronata_Transcriptome.</title>
        <authorList>
            <person name="Meera S.P."/>
            <person name="Sreeshan A."/>
            <person name="Augustine A."/>
        </authorList>
    </citation>
    <scope>NUCLEOTIDE SEQUENCE</scope>
    <source>
        <tissue evidence="1">Leaf</tissue>
    </source>
</reference>
<accession>A0A2P2LC42</accession>
<organism evidence="1">
    <name type="scientific">Rhizophora mucronata</name>
    <name type="common">Asiatic mangrove</name>
    <dbReference type="NCBI Taxonomy" id="61149"/>
    <lineage>
        <taxon>Eukaryota</taxon>
        <taxon>Viridiplantae</taxon>
        <taxon>Streptophyta</taxon>
        <taxon>Embryophyta</taxon>
        <taxon>Tracheophyta</taxon>
        <taxon>Spermatophyta</taxon>
        <taxon>Magnoliopsida</taxon>
        <taxon>eudicotyledons</taxon>
        <taxon>Gunneridae</taxon>
        <taxon>Pentapetalae</taxon>
        <taxon>rosids</taxon>
        <taxon>fabids</taxon>
        <taxon>Malpighiales</taxon>
        <taxon>Rhizophoraceae</taxon>
        <taxon>Rhizophora</taxon>
    </lineage>
</organism>
<sequence>MCVTANYLCCNGIFYFSELYVLQIECRTTKMSGSLFLESIICLRPFLCTLDQMS</sequence>
<protein>
    <submittedName>
        <fullName evidence="1">ER membrane protein complex subunit 1</fullName>
    </submittedName>
</protein>
<dbReference type="AlphaFoldDB" id="A0A2P2LC42"/>